<dbReference type="AlphaFoldDB" id="A0A8S1EYA9"/>
<keyword evidence="3 5" id="KW-0235">DNA replication</keyword>
<comment type="subcellular location">
    <subcellularLocation>
        <location evidence="1 5">Nucleus</location>
    </subcellularLocation>
</comment>
<dbReference type="GO" id="GO:0006260">
    <property type="term" value="P:DNA replication"/>
    <property type="evidence" value="ECO:0007669"/>
    <property type="project" value="UniProtKB-KW"/>
</dbReference>
<dbReference type="Pfam" id="PF25005">
    <property type="entry name" value="PSF2_N"/>
    <property type="match status" value="1"/>
</dbReference>
<dbReference type="FunFam" id="3.40.5.50:FF:000001">
    <property type="entry name" value="DNA replication complex GINS protein PSF2"/>
    <property type="match status" value="1"/>
</dbReference>
<sequence length="172" mass="19702">MNAEKCEFLASNMDIEVIPRINEKVIHLISGDVGPFEAGIPTRIPVWMALMLKRKHHCHIVPPEWMTVDELKKILTVENEIVGLSHLPHMFFELTHVLVREAKDDIFEVDQVKSLVQDIYDKREAKMRTSNETCHAQLDGVQPIEIASSRATLEACKQMAVLLRNKHQSMPQ</sequence>
<feature type="domain" description="GINS subunit" evidence="6">
    <location>
        <begin position="65"/>
        <end position="159"/>
    </location>
</feature>
<dbReference type="InterPro" id="IPR036224">
    <property type="entry name" value="GINS_bundle-like_dom_sf"/>
</dbReference>
<keyword evidence="4 5" id="KW-0539">Nucleus</keyword>
<name>A0A8S1EYA9_9PELO</name>
<dbReference type="SUPFAM" id="SSF160059">
    <property type="entry name" value="PriA/YqbF domain"/>
    <property type="match status" value="1"/>
</dbReference>
<dbReference type="Pfam" id="PF05916">
    <property type="entry name" value="Sld5"/>
    <property type="match status" value="1"/>
</dbReference>
<dbReference type="InterPro" id="IPR007257">
    <property type="entry name" value="GINS_Psf2"/>
</dbReference>
<keyword evidence="9" id="KW-1185">Reference proteome</keyword>
<evidence type="ECO:0000256" key="2">
    <source>
        <dbReference type="ARBA" id="ARBA00010565"/>
    </source>
</evidence>
<dbReference type="PANTHER" id="PTHR12772">
    <property type="entry name" value="DNA REPLICATION COMPLEX GINS PROTEIN PSF2"/>
    <property type="match status" value="1"/>
</dbReference>
<dbReference type="PANTHER" id="PTHR12772:SF0">
    <property type="entry name" value="DNA REPLICATION COMPLEX GINS PROTEIN PSF2"/>
    <property type="match status" value="1"/>
</dbReference>
<evidence type="ECO:0000256" key="5">
    <source>
        <dbReference type="PIRNR" id="PIRNR028998"/>
    </source>
</evidence>
<dbReference type="OrthoDB" id="1938138at2759"/>
<proteinExistence type="inferred from homology"/>
<evidence type="ECO:0000256" key="1">
    <source>
        <dbReference type="ARBA" id="ARBA00004123"/>
    </source>
</evidence>
<dbReference type="Gene3D" id="3.40.5.50">
    <property type="match status" value="1"/>
</dbReference>
<evidence type="ECO:0000256" key="3">
    <source>
        <dbReference type="ARBA" id="ARBA00022705"/>
    </source>
</evidence>
<feature type="domain" description="DNA replication complex GINS protein PSF2 N-terminal" evidence="7">
    <location>
        <begin position="3"/>
        <end position="61"/>
    </location>
</feature>
<dbReference type="GO" id="GO:0000727">
    <property type="term" value="P:double-strand break repair via break-induced replication"/>
    <property type="evidence" value="ECO:0007669"/>
    <property type="project" value="TreeGrafter"/>
</dbReference>
<accession>A0A8S1EYA9</accession>
<gene>
    <name evidence="8" type="ORF">CBOVIS_LOCUS10453</name>
</gene>
<evidence type="ECO:0000313" key="9">
    <source>
        <dbReference type="Proteomes" id="UP000494206"/>
    </source>
</evidence>
<comment type="similarity">
    <text evidence="2 5">Belongs to the GINS2/PSF2 family.</text>
</comment>
<evidence type="ECO:0000259" key="6">
    <source>
        <dbReference type="Pfam" id="PF05916"/>
    </source>
</evidence>
<dbReference type="InterPro" id="IPR021151">
    <property type="entry name" value="GINS_A"/>
</dbReference>
<evidence type="ECO:0000313" key="8">
    <source>
        <dbReference type="EMBL" id="CAB3408708.1"/>
    </source>
</evidence>
<dbReference type="GO" id="GO:0000811">
    <property type="term" value="C:GINS complex"/>
    <property type="evidence" value="ECO:0007669"/>
    <property type="project" value="TreeGrafter"/>
</dbReference>
<dbReference type="Proteomes" id="UP000494206">
    <property type="component" value="Unassembled WGS sequence"/>
</dbReference>
<comment type="caution">
    <text evidence="8">The sequence shown here is derived from an EMBL/GenBank/DDBJ whole genome shotgun (WGS) entry which is preliminary data.</text>
</comment>
<dbReference type="EMBL" id="CADEPM010000007">
    <property type="protein sequence ID" value="CAB3408708.1"/>
    <property type="molecule type" value="Genomic_DNA"/>
</dbReference>
<comment type="subunit">
    <text evidence="5">Component of the GINS complex.</text>
</comment>
<organism evidence="8 9">
    <name type="scientific">Caenorhabditis bovis</name>
    <dbReference type="NCBI Taxonomy" id="2654633"/>
    <lineage>
        <taxon>Eukaryota</taxon>
        <taxon>Metazoa</taxon>
        <taxon>Ecdysozoa</taxon>
        <taxon>Nematoda</taxon>
        <taxon>Chromadorea</taxon>
        <taxon>Rhabditida</taxon>
        <taxon>Rhabditina</taxon>
        <taxon>Rhabditomorpha</taxon>
        <taxon>Rhabditoidea</taxon>
        <taxon>Rhabditidae</taxon>
        <taxon>Peloderinae</taxon>
        <taxon>Caenorhabditis</taxon>
    </lineage>
</organism>
<reference evidence="8 9" key="1">
    <citation type="submission" date="2020-04" db="EMBL/GenBank/DDBJ databases">
        <authorList>
            <person name="Laetsch R D."/>
            <person name="Stevens L."/>
            <person name="Kumar S."/>
            <person name="Blaxter L. M."/>
        </authorList>
    </citation>
    <scope>NUCLEOTIDE SEQUENCE [LARGE SCALE GENOMIC DNA]</scope>
</reference>
<dbReference type="PIRSF" id="PIRSF028998">
    <property type="entry name" value="GINS_Psf2_subgr"/>
    <property type="match status" value="1"/>
</dbReference>
<dbReference type="Gene3D" id="1.20.58.1020">
    <property type="match status" value="1"/>
</dbReference>
<dbReference type="InterPro" id="IPR056784">
    <property type="entry name" value="PSF2_N"/>
</dbReference>
<protein>
    <recommendedName>
        <fullName evidence="5">DNA replication complex GINS protein PSF2</fullName>
    </recommendedName>
</protein>
<dbReference type="SUPFAM" id="SSF158573">
    <property type="entry name" value="GINS helical bundle-like"/>
    <property type="match status" value="1"/>
</dbReference>
<dbReference type="CDD" id="cd11712">
    <property type="entry name" value="GINS_A_psf2"/>
    <property type="match status" value="1"/>
</dbReference>
<evidence type="ECO:0000256" key="4">
    <source>
        <dbReference type="ARBA" id="ARBA00023242"/>
    </source>
</evidence>
<dbReference type="CDD" id="cd21694">
    <property type="entry name" value="GINS_B_Psf2"/>
    <property type="match status" value="1"/>
</dbReference>
<evidence type="ECO:0000259" key="7">
    <source>
        <dbReference type="Pfam" id="PF25005"/>
    </source>
</evidence>